<keyword evidence="4 10" id="KW-0812">Transmembrane</keyword>
<evidence type="ECO:0000256" key="6">
    <source>
        <dbReference type="ARBA" id="ARBA00022741"/>
    </source>
</evidence>
<keyword evidence="2 10" id="KW-1003">Cell membrane</keyword>
<evidence type="ECO:0000256" key="10">
    <source>
        <dbReference type="HAMAP-Rule" id="MF_01499"/>
    </source>
</evidence>
<evidence type="ECO:0000256" key="9">
    <source>
        <dbReference type="ARBA" id="ARBA00023136"/>
    </source>
</evidence>
<dbReference type="Pfam" id="PF19293">
    <property type="entry name" value="CdaA_N"/>
    <property type="match status" value="1"/>
</dbReference>
<keyword evidence="6 10" id="KW-0547">Nucleotide-binding</keyword>
<dbReference type="RefSeq" id="WP_093919772.1">
    <property type="nucleotide sequence ID" value="NZ_FONW01000004.1"/>
</dbReference>
<evidence type="ECO:0000313" key="13">
    <source>
        <dbReference type="Proteomes" id="UP000198964"/>
    </source>
</evidence>
<dbReference type="PANTHER" id="PTHR34185:SF1">
    <property type="entry name" value="DIADENYLATE CYCLASE"/>
    <property type="match status" value="1"/>
</dbReference>
<comment type="function">
    <text evidence="10">Catalyzes the condensation of 2 ATP molecules into cyclic di-AMP (c-di-AMP), a second messenger used to regulate differing processes in different bacteria.</text>
</comment>
<dbReference type="EC" id="2.7.7.85" evidence="10"/>
<evidence type="ECO:0000256" key="7">
    <source>
        <dbReference type="ARBA" id="ARBA00022840"/>
    </source>
</evidence>
<dbReference type="HAMAP" id="MF_01499">
    <property type="entry name" value="DacA"/>
    <property type="match status" value="1"/>
</dbReference>
<dbReference type="NCBIfam" id="TIGR00159">
    <property type="entry name" value="diadenylate cyclase CdaA"/>
    <property type="match status" value="1"/>
</dbReference>
<evidence type="ECO:0000256" key="2">
    <source>
        <dbReference type="ARBA" id="ARBA00022475"/>
    </source>
</evidence>
<proteinExistence type="inferred from homology"/>
<evidence type="ECO:0000256" key="8">
    <source>
        <dbReference type="ARBA" id="ARBA00022989"/>
    </source>
</evidence>
<keyword evidence="7 10" id="KW-0067">ATP-binding</keyword>
<dbReference type="InterPro" id="IPR045585">
    <property type="entry name" value="CdaA_N"/>
</dbReference>
<gene>
    <name evidence="10" type="primary">dacA</name>
    <name evidence="12" type="ORF">SAMN05216283_10485</name>
</gene>
<comment type="subunit">
    <text evidence="10">Probably a homodimer.</text>
</comment>
<dbReference type="InterPro" id="IPR003390">
    <property type="entry name" value="DNA_integrity_scan_DisA_N"/>
</dbReference>
<dbReference type="STRING" id="655355.SAMN05216283_10485"/>
<organism evidence="12 13">
    <name type="scientific">Sunxiuqinia elliptica</name>
    <dbReference type="NCBI Taxonomy" id="655355"/>
    <lineage>
        <taxon>Bacteria</taxon>
        <taxon>Pseudomonadati</taxon>
        <taxon>Bacteroidota</taxon>
        <taxon>Bacteroidia</taxon>
        <taxon>Marinilabiliales</taxon>
        <taxon>Prolixibacteraceae</taxon>
        <taxon>Sunxiuqinia</taxon>
    </lineage>
</organism>
<dbReference type="Gene3D" id="3.40.1700.10">
    <property type="entry name" value="DNA integrity scanning protein, DisA, N-terminal domain"/>
    <property type="match status" value="1"/>
</dbReference>
<dbReference type="Proteomes" id="UP000198964">
    <property type="component" value="Unassembled WGS sequence"/>
</dbReference>
<comment type="caution">
    <text evidence="10">Lacks conserved residue(s) required for the propagation of feature annotation.</text>
</comment>
<keyword evidence="9 10" id="KW-0472">Membrane</keyword>
<accession>A0A1I2HJF3</accession>
<dbReference type="EMBL" id="FONW01000004">
    <property type="protein sequence ID" value="SFF28876.1"/>
    <property type="molecule type" value="Genomic_DNA"/>
</dbReference>
<evidence type="ECO:0000256" key="1">
    <source>
        <dbReference type="ARBA" id="ARBA00000877"/>
    </source>
</evidence>
<comment type="similarity">
    <text evidence="10">Belongs to the adenylate cyclase family. DacA/CdaA subfamily.</text>
</comment>
<keyword evidence="13" id="KW-1185">Reference proteome</keyword>
<protein>
    <recommendedName>
        <fullName evidence="10">Diadenylate cyclase</fullName>
        <shortName evidence="10">DAC</shortName>
        <ecNumber evidence="10">2.7.7.85</ecNumber>
    </recommendedName>
    <alternativeName>
        <fullName evidence="10">Cyclic-di-AMP synthase</fullName>
        <shortName evidence="10">c-di-AMP synthase</shortName>
    </alternativeName>
</protein>
<dbReference type="InterPro" id="IPR014046">
    <property type="entry name" value="C-di-AMP_synthase"/>
</dbReference>
<dbReference type="PROSITE" id="PS51794">
    <property type="entry name" value="DAC"/>
    <property type="match status" value="1"/>
</dbReference>
<name>A0A1I2HJF3_9BACT</name>
<keyword evidence="8 10" id="KW-1133">Transmembrane helix</keyword>
<feature type="transmembrane region" description="Helical" evidence="10">
    <location>
        <begin position="33"/>
        <end position="51"/>
    </location>
</feature>
<dbReference type="SUPFAM" id="SSF143597">
    <property type="entry name" value="YojJ-like"/>
    <property type="match status" value="1"/>
</dbReference>
<evidence type="ECO:0000256" key="4">
    <source>
        <dbReference type="ARBA" id="ARBA00022692"/>
    </source>
</evidence>
<keyword evidence="3 10" id="KW-0808">Transferase</keyword>
<dbReference type="FunFam" id="3.40.1700.10:FF:000002">
    <property type="entry name" value="Diadenylate cyclase"/>
    <property type="match status" value="1"/>
</dbReference>
<keyword evidence="5 10" id="KW-0548">Nucleotidyltransferase</keyword>
<evidence type="ECO:0000313" key="12">
    <source>
        <dbReference type="EMBL" id="SFF28876.1"/>
    </source>
</evidence>
<dbReference type="GO" id="GO:0005524">
    <property type="term" value="F:ATP binding"/>
    <property type="evidence" value="ECO:0007669"/>
    <property type="project" value="UniProtKB-UniRule"/>
</dbReference>
<dbReference type="PANTHER" id="PTHR34185">
    <property type="entry name" value="DIADENYLATE CYCLASE"/>
    <property type="match status" value="1"/>
</dbReference>
<feature type="transmembrane region" description="Helical" evidence="10">
    <location>
        <begin position="58"/>
        <end position="78"/>
    </location>
</feature>
<dbReference type="InterPro" id="IPR034701">
    <property type="entry name" value="CdaA"/>
</dbReference>
<evidence type="ECO:0000256" key="5">
    <source>
        <dbReference type="ARBA" id="ARBA00022695"/>
    </source>
</evidence>
<reference evidence="12 13" key="1">
    <citation type="submission" date="2016-10" db="EMBL/GenBank/DDBJ databases">
        <authorList>
            <person name="de Groot N.N."/>
        </authorList>
    </citation>
    <scope>NUCLEOTIDE SEQUENCE [LARGE SCALE GENOMIC DNA]</scope>
    <source>
        <strain evidence="12 13">CGMCC 1.9156</strain>
    </source>
</reference>
<dbReference type="GO" id="GO:0106408">
    <property type="term" value="F:diadenylate cyclase activity"/>
    <property type="evidence" value="ECO:0007669"/>
    <property type="project" value="UniProtKB-EC"/>
</dbReference>
<sequence>MSLFITLRFLDVLDILLVAFLLYQLYLLIKGTVAFNIFVGLFLIYLFWLVVRALNMELLGNFMGQFIGVGILALIVVFQPEIRRFLILIGSNPQVNRFLRVEKLFHSDKTKSASGQHLRMMVRACENMAKTKTGALIIIAQNSELKEYIRTGEKINARISDALLETIFFKNTPLHDGAVIINGNKISAARCILPLTSKVNINPLFGLRHRAAIGVTENSDAFAIIVSEENGNISIAEGGELTPNITVIELSSRLENIIIETEDAE</sequence>
<evidence type="ECO:0000256" key="3">
    <source>
        <dbReference type="ARBA" id="ARBA00022679"/>
    </source>
</evidence>
<dbReference type="InterPro" id="IPR050338">
    <property type="entry name" value="DisA"/>
</dbReference>
<dbReference type="PIRSF" id="PIRSF004793">
    <property type="entry name" value="UCP004793"/>
    <property type="match status" value="1"/>
</dbReference>
<dbReference type="InterPro" id="IPR036888">
    <property type="entry name" value="DNA_integrity_DisA_N_sf"/>
</dbReference>
<feature type="domain" description="DAC" evidence="11">
    <location>
        <begin position="79"/>
        <end position="247"/>
    </location>
</feature>
<dbReference type="Pfam" id="PF02457">
    <property type="entry name" value="DAC"/>
    <property type="match status" value="1"/>
</dbReference>
<comment type="catalytic activity">
    <reaction evidence="1 10">
        <text>2 ATP = 3',3'-c-di-AMP + 2 diphosphate</text>
        <dbReference type="Rhea" id="RHEA:35655"/>
        <dbReference type="ChEBI" id="CHEBI:30616"/>
        <dbReference type="ChEBI" id="CHEBI:33019"/>
        <dbReference type="ChEBI" id="CHEBI:71500"/>
        <dbReference type="EC" id="2.7.7.85"/>
    </reaction>
</comment>
<evidence type="ECO:0000259" key="11">
    <source>
        <dbReference type="PROSITE" id="PS51794"/>
    </source>
</evidence>
<dbReference type="GO" id="GO:0004016">
    <property type="term" value="F:adenylate cyclase activity"/>
    <property type="evidence" value="ECO:0007669"/>
    <property type="project" value="UniProtKB-UniRule"/>
</dbReference>
<dbReference type="AlphaFoldDB" id="A0A1I2HJF3"/>
<feature type="transmembrane region" description="Helical" evidence="10">
    <location>
        <begin position="7"/>
        <end position="27"/>
    </location>
</feature>
<dbReference type="GO" id="GO:0006171">
    <property type="term" value="P:cAMP biosynthetic process"/>
    <property type="evidence" value="ECO:0007669"/>
    <property type="project" value="InterPro"/>
</dbReference>